<proteinExistence type="predicted"/>
<evidence type="ECO:0000313" key="2">
    <source>
        <dbReference type="EMBL" id="MDP9904742.1"/>
    </source>
</evidence>
<dbReference type="EMBL" id="JAUSRG010000003">
    <property type="protein sequence ID" value="MDP9904742.1"/>
    <property type="molecule type" value="Genomic_DNA"/>
</dbReference>
<dbReference type="Proteomes" id="UP001242995">
    <property type="component" value="Unassembled WGS sequence"/>
</dbReference>
<dbReference type="InterPro" id="IPR024559">
    <property type="entry name" value="DUF3846"/>
</dbReference>
<evidence type="ECO:0000313" key="4">
    <source>
        <dbReference type="Proteomes" id="UP001230951"/>
    </source>
</evidence>
<evidence type="ECO:0000313" key="5">
    <source>
        <dbReference type="Proteomes" id="UP001242995"/>
    </source>
</evidence>
<comment type="caution">
    <text evidence="2">The sequence shown here is derived from an EMBL/GenBank/DDBJ whole genome shotgun (WGS) entry which is preliminary data.</text>
</comment>
<protein>
    <recommendedName>
        <fullName evidence="1">DUF3846 domain-containing protein</fullName>
    </recommendedName>
</protein>
<organism evidence="2 5">
    <name type="scientific">Arthrobacter bambusae</name>
    <dbReference type="NCBI Taxonomy" id="1338426"/>
    <lineage>
        <taxon>Bacteria</taxon>
        <taxon>Bacillati</taxon>
        <taxon>Actinomycetota</taxon>
        <taxon>Actinomycetes</taxon>
        <taxon>Micrococcales</taxon>
        <taxon>Micrococcaceae</taxon>
        <taxon>Arthrobacter</taxon>
    </lineage>
</organism>
<dbReference type="AlphaFoldDB" id="A0AAW8DGF4"/>
<keyword evidence="4" id="KW-1185">Reference proteome</keyword>
<sequence length="192" mass="20796">MTIRVLHIPVDTEQPLRIVEIPESESLAQLQALVEGYVERIDLQHGVTSWLNEEGKLTGLQCNPRAQRLYIETYGLADIIVGPAVLTGGADDQGSTLGLSDAQLSHVDQLLGPFARVRIENTYSDGHESTTEVWLEPPAGNSAKELEDWWQDEVFGHTGAGHGTDGSLGSLLTATVISGPAHLVGQTFEWSD</sequence>
<dbReference type="RefSeq" id="WP_306960632.1">
    <property type="nucleotide sequence ID" value="NZ_JAUSRG010000003.1"/>
</dbReference>
<accession>A0AAW8DGF4</accession>
<evidence type="ECO:0000259" key="1">
    <source>
        <dbReference type="Pfam" id="PF12957"/>
    </source>
</evidence>
<name>A0AAW8DGF4_9MICC</name>
<dbReference type="EMBL" id="JAUSTF010000004">
    <property type="protein sequence ID" value="MDQ0180829.1"/>
    <property type="molecule type" value="Genomic_DNA"/>
</dbReference>
<feature type="domain" description="DUF3846" evidence="1">
    <location>
        <begin position="8"/>
        <end position="108"/>
    </location>
</feature>
<dbReference type="Proteomes" id="UP001230951">
    <property type="component" value="Unassembled WGS sequence"/>
</dbReference>
<gene>
    <name evidence="2" type="ORF">J2S90_001697</name>
    <name evidence="3" type="ORF">J2S93_002256</name>
</gene>
<evidence type="ECO:0000313" key="3">
    <source>
        <dbReference type="EMBL" id="MDQ0180829.1"/>
    </source>
</evidence>
<reference evidence="2 4" key="1">
    <citation type="submission" date="2023-07" db="EMBL/GenBank/DDBJ databases">
        <title>Sorghum-associated microbial communities from plants grown in Nebraska, USA.</title>
        <authorList>
            <person name="Schachtman D."/>
        </authorList>
    </citation>
    <scope>NUCLEOTIDE SEQUENCE</scope>
    <source>
        <strain evidence="2">DS1006</strain>
        <strain evidence="3 4">DS1016</strain>
    </source>
</reference>
<dbReference type="Pfam" id="PF12957">
    <property type="entry name" value="DUF3846"/>
    <property type="match status" value="1"/>
</dbReference>